<evidence type="ECO:0000313" key="5">
    <source>
        <dbReference type="Proteomes" id="UP001303614"/>
    </source>
</evidence>
<evidence type="ECO:0000313" key="4">
    <source>
        <dbReference type="Proteomes" id="UP000077659"/>
    </source>
</evidence>
<reference evidence="2 5" key="2">
    <citation type="submission" date="2023-12" db="EMBL/GenBank/DDBJ databases">
        <title>Genome sequencing of Xanthomonas floridensis.</title>
        <authorList>
            <person name="Greer S."/>
            <person name="Harrison J."/>
            <person name="Grant M."/>
            <person name="Vicente J."/>
            <person name="Studholme D."/>
        </authorList>
    </citation>
    <scope>NUCLEOTIDE SEQUENCE [LARGE SCALE GENOMIC DNA]</scope>
    <source>
        <strain evidence="2 5">WHRI 8848</strain>
    </source>
</reference>
<dbReference type="EMBL" id="LXNG01000055">
    <property type="protein sequence ID" value="OAG65766.1"/>
    <property type="molecule type" value="Genomic_DNA"/>
</dbReference>
<dbReference type="Proteomes" id="UP000077659">
    <property type="component" value="Unassembled WGS sequence"/>
</dbReference>
<keyword evidence="5" id="KW-1185">Reference proteome</keyword>
<gene>
    <name evidence="3" type="ORF">A7D17_06870</name>
    <name evidence="2" type="ORF">VB146_10535</name>
</gene>
<name>A0A1A9M764_9XANT</name>
<feature type="compositionally biased region" description="Basic and acidic residues" evidence="1">
    <location>
        <begin position="20"/>
        <end position="47"/>
    </location>
</feature>
<accession>A0A1A9M764</accession>
<feature type="region of interest" description="Disordered" evidence="1">
    <location>
        <begin position="1"/>
        <end position="58"/>
    </location>
</feature>
<protein>
    <submittedName>
        <fullName evidence="3">Uncharacterized protein</fullName>
    </submittedName>
</protein>
<dbReference type="Proteomes" id="UP001303614">
    <property type="component" value="Unassembled WGS sequence"/>
</dbReference>
<dbReference type="RefSeq" id="WP_064510635.1">
    <property type="nucleotide sequence ID" value="NZ_JAYFSN010000009.1"/>
</dbReference>
<proteinExistence type="predicted"/>
<sequence length="58" mass="6489">MSKHPPQPDDVADDANGVAESRESRKQDDTAKQRPGQDDLKVHDEHSRRPKGQRGQGE</sequence>
<organism evidence="3 4">
    <name type="scientific">Xanthomonas floridensis</name>
    <dbReference type="NCBI Taxonomy" id="1843580"/>
    <lineage>
        <taxon>Bacteria</taxon>
        <taxon>Pseudomonadati</taxon>
        <taxon>Pseudomonadota</taxon>
        <taxon>Gammaproteobacteria</taxon>
        <taxon>Lysobacterales</taxon>
        <taxon>Lysobacteraceae</taxon>
        <taxon>Xanthomonas</taxon>
    </lineage>
</organism>
<dbReference type="EMBL" id="JAYFSO010000011">
    <property type="protein sequence ID" value="MEA5124286.1"/>
    <property type="molecule type" value="Genomic_DNA"/>
</dbReference>
<reference evidence="3 4" key="1">
    <citation type="submission" date="2016-05" db="EMBL/GenBank/DDBJ databases">
        <title>Pathogenic, phenotypic and molecular characterisation of Xanthomonas nasturtii sp. nov. and Xanthomonas floridensis sp. nov., new species of Xanthomonas associated with watercress production in Florida.</title>
        <authorList>
            <person name="Vicente J.G."/>
            <person name="Rothwell S."/>
            <person name="Holub E.B."/>
            <person name="Studholme D.J."/>
        </authorList>
    </citation>
    <scope>NUCLEOTIDE SEQUENCE [LARGE SCALE GENOMIC DNA]</scope>
    <source>
        <strain evidence="3 4">WHRI 8848</strain>
    </source>
</reference>
<comment type="caution">
    <text evidence="3">The sequence shown here is derived from an EMBL/GenBank/DDBJ whole genome shotgun (WGS) entry which is preliminary data.</text>
</comment>
<dbReference type="AlphaFoldDB" id="A0A1A9M764"/>
<evidence type="ECO:0000313" key="2">
    <source>
        <dbReference type="EMBL" id="MEA5124286.1"/>
    </source>
</evidence>
<evidence type="ECO:0000256" key="1">
    <source>
        <dbReference type="SAM" id="MobiDB-lite"/>
    </source>
</evidence>
<evidence type="ECO:0000313" key="3">
    <source>
        <dbReference type="EMBL" id="OAG65766.1"/>
    </source>
</evidence>